<name>X6NP37_RETFI</name>
<dbReference type="SUPFAM" id="SSF47954">
    <property type="entry name" value="Cyclin-like"/>
    <property type="match status" value="1"/>
</dbReference>
<reference evidence="2 3" key="1">
    <citation type="journal article" date="2013" name="Curr. Biol.">
        <title>The Genome of the Foraminiferan Reticulomyxa filosa.</title>
        <authorList>
            <person name="Glockner G."/>
            <person name="Hulsmann N."/>
            <person name="Schleicher M."/>
            <person name="Noegel A.A."/>
            <person name="Eichinger L."/>
            <person name="Gallinger C."/>
            <person name="Pawlowski J."/>
            <person name="Sierra R."/>
            <person name="Euteneuer U."/>
            <person name="Pillet L."/>
            <person name="Moustafa A."/>
            <person name="Platzer M."/>
            <person name="Groth M."/>
            <person name="Szafranski K."/>
            <person name="Schliwa M."/>
        </authorList>
    </citation>
    <scope>NUCLEOTIDE SEQUENCE [LARGE SCALE GENOMIC DNA]</scope>
</reference>
<evidence type="ECO:0000313" key="3">
    <source>
        <dbReference type="Proteomes" id="UP000023152"/>
    </source>
</evidence>
<dbReference type="Pfam" id="PF02984">
    <property type="entry name" value="Cyclin_C"/>
    <property type="match status" value="1"/>
</dbReference>
<dbReference type="Proteomes" id="UP000023152">
    <property type="component" value="Unassembled WGS sequence"/>
</dbReference>
<dbReference type="AlphaFoldDB" id="X6NP37"/>
<keyword evidence="3" id="KW-1185">Reference proteome</keyword>
<evidence type="ECO:0000259" key="1">
    <source>
        <dbReference type="SMART" id="SM01332"/>
    </source>
</evidence>
<dbReference type="Gene3D" id="1.10.472.10">
    <property type="entry name" value="Cyclin-like"/>
    <property type="match status" value="1"/>
</dbReference>
<dbReference type="CDD" id="cd20537">
    <property type="entry name" value="CYCLIN_CCNO-like_rpt2"/>
    <property type="match status" value="1"/>
</dbReference>
<protein>
    <recommendedName>
        <fullName evidence="1">Cyclin C-terminal domain-containing protein</fullName>
    </recommendedName>
</protein>
<proteinExistence type="predicted"/>
<dbReference type="SMART" id="SM01332">
    <property type="entry name" value="Cyclin_C"/>
    <property type="match status" value="1"/>
</dbReference>
<dbReference type="InterPro" id="IPR004367">
    <property type="entry name" value="Cyclin_C-dom"/>
</dbReference>
<gene>
    <name evidence="2" type="ORF">RFI_09996</name>
</gene>
<dbReference type="InterPro" id="IPR036915">
    <property type="entry name" value="Cyclin-like_sf"/>
</dbReference>
<evidence type="ECO:0000313" key="2">
    <source>
        <dbReference type="EMBL" id="ETO27137.1"/>
    </source>
</evidence>
<dbReference type="EMBL" id="ASPP01007441">
    <property type="protein sequence ID" value="ETO27137.1"/>
    <property type="molecule type" value="Genomic_DNA"/>
</dbReference>
<accession>X6NP37</accession>
<organism evidence="2 3">
    <name type="scientific">Reticulomyxa filosa</name>
    <dbReference type="NCBI Taxonomy" id="46433"/>
    <lineage>
        <taxon>Eukaryota</taxon>
        <taxon>Sar</taxon>
        <taxon>Rhizaria</taxon>
        <taxon>Retaria</taxon>
        <taxon>Foraminifera</taxon>
        <taxon>Monothalamids</taxon>
        <taxon>Reticulomyxidae</taxon>
        <taxon>Reticulomyxa</taxon>
    </lineage>
</organism>
<sequence length="142" mass="16700">MKSWEHWKAVQGSLAEKSDIPQTQDIRLVYMTRYLCEMSLYEPFFYDFKHSHVGIACVYTAFYLSERALTQEIQSKLCYDQSKLLPLMRRLIQIARTPHNNPEGKLFNQKNQTYIKYSSPSFAEVSKLPLVRTSILQKETPQ</sequence>
<feature type="domain" description="Cyclin C-terminal" evidence="1">
    <location>
        <begin position="9"/>
        <end position="131"/>
    </location>
</feature>
<comment type="caution">
    <text evidence="2">The sequence shown here is derived from an EMBL/GenBank/DDBJ whole genome shotgun (WGS) entry which is preliminary data.</text>
</comment>